<evidence type="ECO:0000256" key="5">
    <source>
        <dbReference type="ARBA" id="ARBA00023163"/>
    </source>
</evidence>
<keyword evidence="3" id="KW-0694">RNA-binding</keyword>
<dbReference type="GO" id="GO:0031564">
    <property type="term" value="P:transcription antitermination"/>
    <property type="evidence" value="ECO:0007669"/>
    <property type="project" value="UniProtKB-KW"/>
</dbReference>
<evidence type="ECO:0000313" key="7">
    <source>
        <dbReference type="EMBL" id="GAG62730.1"/>
    </source>
</evidence>
<dbReference type="EMBL" id="BARU01031020">
    <property type="protein sequence ID" value="GAH69903.1"/>
    <property type="molecule type" value="Genomic_DNA"/>
</dbReference>
<dbReference type="InterPro" id="IPR006027">
    <property type="entry name" value="NusB_RsmB_TIM44"/>
</dbReference>
<evidence type="ECO:0000313" key="8">
    <source>
        <dbReference type="EMBL" id="GAH69903.1"/>
    </source>
</evidence>
<keyword evidence="2" id="KW-0889">Transcription antitermination</keyword>
<dbReference type="GO" id="GO:0005829">
    <property type="term" value="C:cytosol"/>
    <property type="evidence" value="ECO:0007669"/>
    <property type="project" value="TreeGrafter"/>
</dbReference>
<comment type="similarity">
    <text evidence="1">Belongs to the NusB family.</text>
</comment>
<evidence type="ECO:0000256" key="1">
    <source>
        <dbReference type="ARBA" id="ARBA00005952"/>
    </source>
</evidence>
<accession>X1JJJ4</accession>
<dbReference type="PANTHER" id="PTHR11078:SF3">
    <property type="entry name" value="ANTITERMINATION NUSB DOMAIN-CONTAINING PROTEIN"/>
    <property type="match status" value="1"/>
</dbReference>
<dbReference type="HAMAP" id="MF_00073">
    <property type="entry name" value="NusB"/>
    <property type="match status" value="1"/>
</dbReference>
<proteinExistence type="inferred from homology"/>
<reference evidence="8" key="1">
    <citation type="journal article" date="2014" name="Front. Microbiol.">
        <title>High frequency of phylogenetically diverse reductive dehalogenase-homologous genes in deep subseafloor sedimentary metagenomes.</title>
        <authorList>
            <person name="Kawai M."/>
            <person name="Futagami T."/>
            <person name="Toyoda A."/>
            <person name="Takaki Y."/>
            <person name="Nishi S."/>
            <person name="Hori S."/>
            <person name="Arai W."/>
            <person name="Tsubouchi T."/>
            <person name="Morono Y."/>
            <person name="Uchiyama I."/>
            <person name="Ito T."/>
            <person name="Fujiyama A."/>
            <person name="Inagaki F."/>
            <person name="Takami H."/>
        </authorList>
    </citation>
    <scope>NUCLEOTIDE SEQUENCE</scope>
    <source>
        <strain evidence="8">Expedition CK06-06</strain>
    </source>
</reference>
<name>X1JJJ4_9ZZZZ</name>
<dbReference type="NCBIfam" id="TIGR01951">
    <property type="entry name" value="nusB"/>
    <property type="match status" value="1"/>
</dbReference>
<dbReference type="Pfam" id="PF01029">
    <property type="entry name" value="NusB"/>
    <property type="match status" value="1"/>
</dbReference>
<feature type="domain" description="NusB/RsmB/TIM44" evidence="6">
    <location>
        <begin position="7"/>
        <end position="130"/>
    </location>
</feature>
<dbReference type="SUPFAM" id="SSF48013">
    <property type="entry name" value="NusB-like"/>
    <property type="match status" value="1"/>
</dbReference>
<dbReference type="InterPro" id="IPR011605">
    <property type="entry name" value="NusB_fam"/>
</dbReference>
<dbReference type="EMBL" id="BART01001123">
    <property type="protein sequence ID" value="GAG62730.1"/>
    <property type="molecule type" value="Genomic_DNA"/>
</dbReference>
<evidence type="ECO:0000256" key="4">
    <source>
        <dbReference type="ARBA" id="ARBA00023015"/>
    </source>
</evidence>
<protein>
    <recommendedName>
        <fullName evidence="6">NusB/RsmB/TIM44 domain-containing protein</fullName>
    </recommendedName>
</protein>
<dbReference type="AlphaFoldDB" id="X1JJJ4"/>
<organism evidence="8">
    <name type="scientific">marine sediment metagenome</name>
    <dbReference type="NCBI Taxonomy" id="412755"/>
    <lineage>
        <taxon>unclassified sequences</taxon>
        <taxon>metagenomes</taxon>
        <taxon>ecological metagenomes</taxon>
    </lineage>
</organism>
<sequence length="135" mass="15778">MPKISRRKSRENAIILLYQRDLLDKKIDEIIENNLLAGRKYDQFTLKLTKGVDRYRKRIDEMIMDIVENWTLERIAIIDRNILRVAIYEMLYEDDIPLKVSVDEAIEIAKSLGQQEDTPKFINGVLGKILDNIGS</sequence>
<dbReference type="InterPro" id="IPR035926">
    <property type="entry name" value="NusB-like_sf"/>
</dbReference>
<keyword evidence="5" id="KW-0804">Transcription</keyword>
<dbReference type="GO" id="GO:0003723">
    <property type="term" value="F:RNA binding"/>
    <property type="evidence" value="ECO:0007669"/>
    <property type="project" value="UniProtKB-KW"/>
</dbReference>
<comment type="caution">
    <text evidence="8">The sequence shown here is derived from an EMBL/GenBank/DDBJ whole genome shotgun (WGS) entry which is preliminary data.</text>
</comment>
<keyword evidence="4" id="KW-0805">Transcription regulation</keyword>
<dbReference type="Gene3D" id="1.10.940.10">
    <property type="entry name" value="NusB-like"/>
    <property type="match status" value="1"/>
</dbReference>
<evidence type="ECO:0000259" key="6">
    <source>
        <dbReference type="Pfam" id="PF01029"/>
    </source>
</evidence>
<evidence type="ECO:0000256" key="2">
    <source>
        <dbReference type="ARBA" id="ARBA00022814"/>
    </source>
</evidence>
<dbReference type="PANTHER" id="PTHR11078">
    <property type="entry name" value="N UTILIZATION SUBSTANCE PROTEIN B-RELATED"/>
    <property type="match status" value="1"/>
</dbReference>
<dbReference type="GO" id="GO:0006353">
    <property type="term" value="P:DNA-templated transcription termination"/>
    <property type="evidence" value="ECO:0007669"/>
    <property type="project" value="InterPro"/>
</dbReference>
<gene>
    <name evidence="7" type="ORF">S01H4_04251</name>
    <name evidence="8" type="ORF">S03H2_49122</name>
</gene>
<evidence type="ECO:0000256" key="3">
    <source>
        <dbReference type="ARBA" id="ARBA00022884"/>
    </source>
</evidence>